<keyword evidence="2" id="KW-1185">Reference proteome</keyword>
<reference evidence="1 2" key="1">
    <citation type="submission" date="2019-08" db="EMBL/GenBank/DDBJ databases">
        <title>Whole genome of Aphis craccivora.</title>
        <authorList>
            <person name="Voronova N.V."/>
            <person name="Shulinski R.S."/>
            <person name="Bandarenka Y.V."/>
            <person name="Zhorov D.G."/>
            <person name="Warner D."/>
        </authorList>
    </citation>
    <scope>NUCLEOTIDE SEQUENCE [LARGE SCALE GENOMIC DNA]</scope>
    <source>
        <strain evidence="1">180601</strain>
        <tissue evidence="1">Whole Body</tissue>
    </source>
</reference>
<evidence type="ECO:0000313" key="2">
    <source>
        <dbReference type="Proteomes" id="UP000478052"/>
    </source>
</evidence>
<protein>
    <submittedName>
        <fullName evidence="1">Protein PFC0760c-like</fullName>
    </submittedName>
</protein>
<evidence type="ECO:0000313" key="1">
    <source>
        <dbReference type="EMBL" id="KAF0749079.1"/>
    </source>
</evidence>
<organism evidence="1 2">
    <name type="scientific">Aphis craccivora</name>
    <name type="common">Cowpea aphid</name>
    <dbReference type="NCBI Taxonomy" id="307492"/>
    <lineage>
        <taxon>Eukaryota</taxon>
        <taxon>Metazoa</taxon>
        <taxon>Ecdysozoa</taxon>
        <taxon>Arthropoda</taxon>
        <taxon>Hexapoda</taxon>
        <taxon>Insecta</taxon>
        <taxon>Pterygota</taxon>
        <taxon>Neoptera</taxon>
        <taxon>Paraneoptera</taxon>
        <taxon>Hemiptera</taxon>
        <taxon>Sternorrhyncha</taxon>
        <taxon>Aphidomorpha</taxon>
        <taxon>Aphidoidea</taxon>
        <taxon>Aphididae</taxon>
        <taxon>Aphidini</taxon>
        <taxon>Aphis</taxon>
        <taxon>Aphis</taxon>
    </lineage>
</organism>
<dbReference type="EMBL" id="VUJU01006231">
    <property type="protein sequence ID" value="KAF0749079.1"/>
    <property type="molecule type" value="Genomic_DNA"/>
</dbReference>
<dbReference type="Proteomes" id="UP000478052">
    <property type="component" value="Unassembled WGS sequence"/>
</dbReference>
<comment type="caution">
    <text evidence="1">The sequence shown here is derived from an EMBL/GenBank/DDBJ whole genome shotgun (WGS) entry which is preliminary data.</text>
</comment>
<proteinExistence type="predicted"/>
<dbReference type="AlphaFoldDB" id="A0A6G0Y4B7"/>
<gene>
    <name evidence="1" type="ORF">FWK35_00016338</name>
</gene>
<accession>A0A6G0Y4B7</accession>
<name>A0A6G0Y4B7_APHCR</name>
<sequence>MTRNKLKKQLTENSELIEATAREHKSSRIDNIKNREKVTSPLVKIENLQAKSIKRNCNLDIY</sequence>
<feature type="non-terminal residue" evidence="1">
    <location>
        <position position="62"/>
    </location>
</feature>